<evidence type="ECO:0000256" key="1">
    <source>
        <dbReference type="SAM" id="MobiDB-lite"/>
    </source>
</evidence>
<protein>
    <submittedName>
        <fullName evidence="2">Uncharacterized protein</fullName>
    </submittedName>
</protein>
<feature type="compositionally biased region" description="Basic and acidic residues" evidence="1">
    <location>
        <begin position="70"/>
        <end position="82"/>
    </location>
</feature>
<name>A0A9W8ZN35_9PLEO</name>
<evidence type="ECO:0000313" key="2">
    <source>
        <dbReference type="EMBL" id="KAJ4413175.1"/>
    </source>
</evidence>
<keyword evidence="3" id="KW-1185">Reference proteome</keyword>
<sequence>MIAGEGGNDTRYYATQKASEKFGRYRIKTELASAGREVKNLVWVDVEDWEEKGALSNEISESEATSSDDEFVKIKKEKTTST</sequence>
<dbReference type="Proteomes" id="UP001140510">
    <property type="component" value="Unassembled WGS sequence"/>
</dbReference>
<organism evidence="2 3">
    <name type="scientific">Didymella pomorum</name>
    <dbReference type="NCBI Taxonomy" id="749634"/>
    <lineage>
        <taxon>Eukaryota</taxon>
        <taxon>Fungi</taxon>
        <taxon>Dikarya</taxon>
        <taxon>Ascomycota</taxon>
        <taxon>Pezizomycotina</taxon>
        <taxon>Dothideomycetes</taxon>
        <taxon>Pleosporomycetidae</taxon>
        <taxon>Pleosporales</taxon>
        <taxon>Pleosporineae</taxon>
        <taxon>Didymellaceae</taxon>
        <taxon>Didymella</taxon>
    </lineage>
</organism>
<proteinExistence type="predicted"/>
<comment type="caution">
    <text evidence="2">The sequence shown here is derived from an EMBL/GenBank/DDBJ whole genome shotgun (WGS) entry which is preliminary data.</text>
</comment>
<dbReference type="AlphaFoldDB" id="A0A9W8ZN35"/>
<evidence type="ECO:0000313" key="3">
    <source>
        <dbReference type="Proteomes" id="UP001140510"/>
    </source>
</evidence>
<dbReference type="EMBL" id="JAPEVA010000001">
    <property type="protein sequence ID" value="KAJ4413175.1"/>
    <property type="molecule type" value="Genomic_DNA"/>
</dbReference>
<accession>A0A9W8ZN35</accession>
<gene>
    <name evidence="2" type="ORF">N0V91_000149</name>
</gene>
<reference evidence="2" key="1">
    <citation type="submission" date="2022-10" db="EMBL/GenBank/DDBJ databases">
        <title>Tapping the CABI collections for fungal endophytes: first genome assemblies for Collariella, Neodidymelliopsis, Ascochyta clinopodiicola, Didymella pomorum, Didymosphaeria variabile, Neocosmospora piperis and Neocucurbitaria cava.</title>
        <authorList>
            <person name="Hill R."/>
        </authorList>
    </citation>
    <scope>NUCLEOTIDE SEQUENCE</scope>
    <source>
        <strain evidence="2">IMI 355091</strain>
    </source>
</reference>
<feature type="region of interest" description="Disordered" evidence="1">
    <location>
        <begin position="55"/>
        <end position="82"/>
    </location>
</feature>